<dbReference type="InterPro" id="IPR016167">
    <property type="entry name" value="FAD-bd_PCMH_sub1"/>
</dbReference>
<feature type="chain" id="PRO_5040222740" description="FAD-binding PCMH-type domain-containing protein" evidence="6">
    <location>
        <begin position="21"/>
        <end position="557"/>
    </location>
</feature>
<dbReference type="GO" id="GO:0005777">
    <property type="term" value="C:peroxisome"/>
    <property type="evidence" value="ECO:0007669"/>
    <property type="project" value="UniProtKB-SubCell"/>
</dbReference>
<dbReference type="PANTHER" id="PTHR43762">
    <property type="entry name" value="L-GULONOLACTONE OXIDASE"/>
    <property type="match status" value="1"/>
</dbReference>
<evidence type="ECO:0000256" key="3">
    <source>
        <dbReference type="ARBA" id="ARBA00022630"/>
    </source>
</evidence>
<dbReference type="SUPFAM" id="SSF56176">
    <property type="entry name" value="FAD-binding/transporter-associated domain-like"/>
    <property type="match status" value="1"/>
</dbReference>
<dbReference type="EMBL" id="WJQU01000003">
    <property type="protein sequence ID" value="KAJ6639837.1"/>
    <property type="molecule type" value="Genomic_DNA"/>
</dbReference>
<protein>
    <recommendedName>
        <fullName evidence="7">FAD-binding PCMH-type domain-containing protein</fullName>
    </recommendedName>
</protein>
<evidence type="ECO:0000313" key="9">
    <source>
        <dbReference type="Proteomes" id="UP001151699"/>
    </source>
</evidence>
<dbReference type="GO" id="GO:0016899">
    <property type="term" value="F:oxidoreductase activity, acting on the CH-OH group of donors, oxygen as acceptor"/>
    <property type="evidence" value="ECO:0007669"/>
    <property type="project" value="InterPro"/>
</dbReference>
<keyword evidence="3" id="KW-0285">Flavoprotein</keyword>
<dbReference type="InterPro" id="IPR016166">
    <property type="entry name" value="FAD-bd_PCMH"/>
</dbReference>
<feature type="domain" description="FAD-binding PCMH-type" evidence="7">
    <location>
        <begin position="44"/>
        <end position="238"/>
    </location>
</feature>
<keyword evidence="5" id="KW-0576">Peroxisome</keyword>
<dbReference type="OrthoDB" id="8248937at2759"/>
<comment type="subcellular location">
    <subcellularLocation>
        <location evidence="1">Peroxisome</location>
    </subcellularLocation>
</comment>
<dbReference type="Pfam" id="PF09129">
    <property type="entry name" value="Chol_subst-bind"/>
    <property type="match status" value="1"/>
</dbReference>
<dbReference type="Gene3D" id="1.10.45.10">
    <property type="entry name" value="Vanillyl-alcohol Oxidase, Chain A, domain 4"/>
    <property type="match status" value="1"/>
</dbReference>
<dbReference type="InterPro" id="IPR016164">
    <property type="entry name" value="FAD-linked_Oxase-like_C"/>
</dbReference>
<dbReference type="Proteomes" id="UP001151699">
    <property type="component" value="Chromosome X"/>
</dbReference>
<dbReference type="SUPFAM" id="SSF55103">
    <property type="entry name" value="FAD-linked oxidases, C-terminal domain"/>
    <property type="match status" value="1"/>
</dbReference>
<evidence type="ECO:0000256" key="5">
    <source>
        <dbReference type="ARBA" id="ARBA00023140"/>
    </source>
</evidence>
<evidence type="ECO:0000256" key="2">
    <source>
        <dbReference type="ARBA" id="ARBA00011738"/>
    </source>
</evidence>
<organism evidence="8 9">
    <name type="scientific">Pseudolycoriella hygida</name>
    <dbReference type="NCBI Taxonomy" id="35572"/>
    <lineage>
        <taxon>Eukaryota</taxon>
        <taxon>Metazoa</taxon>
        <taxon>Ecdysozoa</taxon>
        <taxon>Arthropoda</taxon>
        <taxon>Hexapoda</taxon>
        <taxon>Insecta</taxon>
        <taxon>Pterygota</taxon>
        <taxon>Neoptera</taxon>
        <taxon>Endopterygota</taxon>
        <taxon>Diptera</taxon>
        <taxon>Nematocera</taxon>
        <taxon>Sciaroidea</taxon>
        <taxon>Sciaridae</taxon>
        <taxon>Pseudolycoriella</taxon>
    </lineage>
</organism>
<accession>A0A9Q0MZV0</accession>
<dbReference type="InterPro" id="IPR006094">
    <property type="entry name" value="Oxid_FAD_bind_N"/>
</dbReference>
<dbReference type="InterPro" id="IPR015213">
    <property type="entry name" value="Cholesterol_OX_subst-bd"/>
</dbReference>
<dbReference type="InterPro" id="IPR016169">
    <property type="entry name" value="FAD-bd_PCMH_sub2"/>
</dbReference>
<evidence type="ECO:0000256" key="4">
    <source>
        <dbReference type="ARBA" id="ARBA00022827"/>
    </source>
</evidence>
<feature type="signal peptide" evidence="6">
    <location>
        <begin position="1"/>
        <end position="20"/>
    </location>
</feature>
<dbReference type="Gene3D" id="3.40.462.10">
    <property type="entry name" value="FAD-linked oxidases, C-terminal domain"/>
    <property type="match status" value="1"/>
</dbReference>
<dbReference type="PROSITE" id="PS51387">
    <property type="entry name" value="FAD_PCMH"/>
    <property type="match status" value="1"/>
</dbReference>
<gene>
    <name evidence="8" type="ORF">Bhyg_12584</name>
</gene>
<dbReference type="InterPro" id="IPR016170">
    <property type="entry name" value="Cytok_DH_C_sf"/>
</dbReference>
<dbReference type="InterPro" id="IPR010031">
    <property type="entry name" value="FAD_lactone_oxidase-like"/>
</dbReference>
<dbReference type="Pfam" id="PF01565">
    <property type="entry name" value="FAD_binding_4"/>
    <property type="match status" value="1"/>
</dbReference>
<dbReference type="InterPro" id="IPR036318">
    <property type="entry name" value="FAD-bd_PCMH-like_sf"/>
</dbReference>
<evidence type="ECO:0000259" key="7">
    <source>
        <dbReference type="PROSITE" id="PS51387"/>
    </source>
</evidence>
<sequence>MVSILNSFLCSCSFWLQVLSQDRPVNFPQNIRITTGNFHNWAEDINVKNLWIALPKTENDVVTLANWASQNNYKLRALGYMHNWSPLTVTEVNNKDNVVLVNTTVNLKNIKKPIKISPSKYAVVAQTGASMLQLLTFLEDNGMGMYSGPALGDLTVGGALAIGGHGAGVPAVGETIPPGFALGTISNLILSFKAVVWDSANNEFILKTFQRSDADANAFLVNFGRTFITEVTLMVGLNYNLRCESSTTLTSDELFASVPGPKTFSHFLDKSGRVETIAFPSTTRPWLKVWTIASKKPSTSRHVTAPFNYPIIENVPEKIITLFKETAKGNASQASKLGRTELAAVEMNLLKTKSHDLWGPSKNLMLYVKQSILKHTENGYAIITTRANVQKVLHSFDVNLKALVDSYKEIGRYPLNGPVVIRTTSVDESNVVDNSEPPTLSAIQPVNGHPEYDTVVWINVLSISKSYDLFEAFSKLETFMWNEYNGTYAIIRPEWSKGWAYTNNDVWSNSRIYRNVIPSLFSNSTVSKWNWAINTLNKYDPNRIFTNSFLDEFLRPV</sequence>
<dbReference type="PANTHER" id="PTHR43762:SF1">
    <property type="entry name" value="D-ARABINONO-1,4-LACTONE OXIDASE"/>
    <property type="match status" value="1"/>
</dbReference>
<proteinExistence type="predicted"/>
<name>A0A9Q0MZV0_9DIPT</name>
<reference evidence="8" key="1">
    <citation type="submission" date="2022-07" db="EMBL/GenBank/DDBJ databases">
        <authorList>
            <person name="Trinca V."/>
            <person name="Uliana J.V.C."/>
            <person name="Torres T.T."/>
            <person name="Ward R.J."/>
            <person name="Monesi N."/>
        </authorList>
    </citation>
    <scope>NUCLEOTIDE SEQUENCE</scope>
    <source>
        <strain evidence="8">HSMRA1968</strain>
        <tissue evidence="8">Whole embryos</tissue>
    </source>
</reference>
<dbReference type="Gene3D" id="3.30.43.10">
    <property type="entry name" value="Uridine Diphospho-n-acetylenolpyruvylglucosamine Reductase, domain 2"/>
    <property type="match status" value="1"/>
</dbReference>
<evidence type="ECO:0000313" key="8">
    <source>
        <dbReference type="EMBL" id="KAJ6639837.1"/>
    </source>
</evidence>
<comment type="subunit">
    <text evidence="2">Homodimer.</text>
</comment>
<dbReference type="InterPro" id="IPR016171">
    <property type="entry name" value="Vanillyl_alc_oxidase_C-sub2"/>
</dbReference>
<keyword evidence="6" id="KW-0732">Signal</keyword>
<dbReference type="AlphaFoldDB" id="A0A9Q0MZV0"/>
<dbReference type="GO" id="GO:0071949">
    <property type="term" value="F:FAD binding"/>
    <property type="evidence" value="ECO:0007669"/>
    <property type="project" value="InterPro"/>
</dbReference>
<comment type="caution">
    <text evidence="8">The sequence shown here is derived from an EMBL/GenBank/DDBJ whole genome shotgun (WGS) entry which is preliminary data.</text>
</comment>
<dbReference type="Gene3D" id="3.30.465.10">
    <property type="match status" value="1"/>
</dbReference>
<keyword evidence="9" id="KW-1185">Reference proteome</keyword>
<keyword evidence="4" id="KW-0274">FAD</keyword>
<evidence type="ECO:0000256" key="1">
    <source>
        <dbReference type="ARBA" id="ARBA00004275"/>
    </source>
</evidence>
<evidence type="ECO:0000256" key="6">
    <source>
        <dbReference type="SAM" id="SignalP"/>
    </source>
</evidence>